<dbReference type="AlphaFoldDB" id="A0ABD4TTT6"/>
<evidence type="ECO:0000313" key="2">
    <source>
        <dbReference type="Proteomes" id="UP001209486"/>
    </source>
</evidence>
<sequence>MVEISANPNHIWQPPPGFSTVWVVRFPEPPVFCWIFPKSANYAAYPWAKSRLYCAVENEFSPSRRSS</sequence>
<dbReference type="EMBL" id="VSZY01000003">
    <property type="protein sequence ID" value="MCU9968316.1"/>
    <property type="molecule type" value="Genomic_DNA"/>
</dbReference>
<protein>
    <submittedName>
        <fullName evidence="1">Uncharacterized protein</fullName>
    </submittedName>
</protein>
<reference evidence="1 2" key="1">
    <citation type="submission" date="2019-08" db="EMBL/GenBank/DDBJ databases">
        <title>Comparison of rpoB and gyrB Sequences from Mobiluncus Species and Development of a Multiplex PCR Method for Clinical Detection of Mobiluncus curtisii and Mobiluncus mulieris.</title>
        <authorList>
            <person name="Yang L."/>
            <person name="Shen Y."/>
            <person name="Xu G."/>
            <person name="Shu L.-B."/>
            <person name="Hu J."/>
            <person name="Zhang R."/>
            <person name="Wang Y."/>
            <person name="Zhou H.-W."/>
            <person name="Zhang X."/>
        </authorList>
    </citation>
    <scope>NUCLEOTIDE SEQUENCE [LARGE SCALE GENOMIC DNA]</scope>
    <source>
        <strain evidence="1 2">M26</strain>
    </source>
</reference>
<comment type="caution">
    <text evidence="1">The sequence shown here is derived from an EMBL/GenBank/DDBJ whole genome shotgun (WGS) entry which is preliminary data.</text>
</comment>
<evidence type="ECO:0000313" key="1">
    <source>
        <dbReference type="EMBL" id="MCU9968316.1"/>
    </source>
</evidence>
<organism evidence="1 2">
    <name type="scientific">Mobiluncus mulieris</name>
    <dbReference type="NCBI Taxonomy" id="2052"/>
    <lineage>
        <taxon>Bacteria</taxon>
        <taxon>Bacillati</taxon>
        <taxon>Actinomycetota</taxon>
        <taxon>Actinomycetes</taxon>
        <taxon>Actinomycetales</taxon>
        <taxon>Actinomycetaceae</taxon>
        <taxon>Mobiluncus</taxon>
    </lineage>
</organism>
<accession>A0ABD4TTT6</accession>
<dbReference type="Proteomes" id="UP001209486">
    <property type="component" value="Unassembled WGS sequence"/>
</dbReference>
<name>A0ABD4TTT6_9ACTO</name>
<proteinExistence type="predicted"/>
<gene>
    <name evidence="1" type="ORF">FYZ43_02575</name>
</gene>